<organism evidence="5 6">
    <name type="scientific">Marinigracilibium pacificum</name>
    <dbReference type="NCBI Taxonomy" id="2729599"/>
    <lineage>
        <taxon>Bacteria</taxon>
        <taxon>Pseudomonadati</taxon>
        <taxon>Bacteroidota</taxon>
        <taxon>Cytophagia</taxon>
        <taxon>Cytophagales</taxon>
        <taxon>Flammeovirgaceae</taxon>
        <taxon>Marinigracilibium</taxon>
    </lineage>
</organism>
<dbReference type="PRINTS" id="PR00084">
    <property type="entry name" value="MTLDHDRGNASE"/>
</dbReference>
<dbReference type="InterPro" id="IPR013118">
    <property type="entry name" value="Mannitol_DH_C"/>
</dbReference>
<accession>A0A848J2X9</accession>
<dbReference type="InterPro" id="IPR000669">
    <property type="entry name" value="Mannitol_DH"/>
</dbReference>
<dbReference type="InterPro" id="IPR036291">
    <property type="entry name" value="NAD(P)-bd_dom_sf"/>
</dbReference>
<dbReference type="Gene3D" id="1.10.1040.10">
    <property type="entry name" value="N-(1-d-carboxylethyl)-l-norvaline Dehydrogenase, domain 2"/>
    <property type="match status" value="1"/>
</dbReference>
<evidence type="ECO:0000256" key="1">
    <source>
        <dbReference type="ARBA" id="ARBA00023002"/>
    </source>
</evidence>
<dbReference type="GO" id="GO:0009026">
    <property type="term" value="F:tagaturonate reductase activity"/>
    <property type="evidence" value="ECO:0007669"/>
    <property type="project" value="TreeGrafter"/>
</dbReference>
<evidence type="ECO:0000259" key="4">
    <source>
        <dbReference type="Pfam" id="PF08125"/>
    </source>
</evidence>
<keyword evidence="2" id="KW-0520">NAD</keyword>
<protein>
    <submittedName>
        <fullName evidence="5">Tagaturonate reductase</fullName>
    </submittedName>
</protein>
<evidence type="ECO:0000313" key="5">
    <source>
        <dbReference type="EMBL" id="NMM49688.1"/>
    </source>
</evidence>
<dbReference type="PANTHER" id="PTHR30524">
    <property type="entry name" value="MANNITOL-1-PHOSPHATE 5-DEHYDROGENASE"/>
    <property type="match status" value="1"/>
</dbReference>
<dbReference type="NCBIfam" id="NF002969">
    <property type="entry name" value="PRK03643.1"/>
    <property type="match status" value="1"/>
</dbReference>
<dbReference type="Proteomes" id="UP000559010">
    <property type="component" value="Unassembled WGS sequence"/>
</dbReference>
<dbReference type="InterPro" id="IPR013328">
    <property type="entry name" value="6PGD_dom2"/>
</dbReference>
<dbReference type="GO" id="GO:0008926">
    <property type="term" value="F:mannitol-1-phosphate 5-dehydrogenase activity"/>
    <property type="evidence" value="ECO:0007669"/>
    <property type="project" value="TreeGrafter"/>
</dbReference>
<dbReference type="Pfam" id="PF01232">
    <property type="entry name" value="Mannitol_dh"/>
    <property type="match status" value="1"/>
</dbReference>
<sequence length="486" mass="55162">MKKLNRSTANLDATLPVKVVQFGEGNFLRAFADWMIQKLNDEISYNAGVAVVQPIENGMVDMLDDQDGLYHHLMRGISGGNIVNESRLISCIQQCVNPFNDQKAFFELAVEKELELIISNTTEAGIVFQNEDVPDKGKLAITFPGKLTQFLFYRYQHLNEIESKTLAIIPCELIDRNGDKLRAAILNYIGLWSLPVEFQRWIEESVSFGNTLVDRIVPGFPRDEIKQIQQDLGFEDNLVVASESFHLWVIEGPKALEDIFPASKSGLNVKFVEDLTPYRTRKVRILNGAHTTMIPIGLLYGLETVKETVEDEFMGDFVKKVIFNEIVPTIDLPREELEEFANNVIERFQNPFIRHELKSIALNSMSKFKVRVLPVIEDYINKTGEAPELLCLGFAGLIRFYMEGMQGKHSFLNDDANVLEFYSGLDPESSPENLVKMVLGNEDFWSRSLTNKDLLVQSVTRSLELIIENGAQKTIKELNHVTGNYN</sequence>
<feature type="domain" description="Mannitol dehydrogenase C-terminal" evidence="4">
    <location>
        <begin position="274"/>
        <end position="465"/>
    </location>
</feature>
<reference evidence="5 6" key="1">
    <citation type="submission" date="2020-04" db="EMBL/GenBank/DDBJ databases">
        <title>Flammeovirgaceae bacterium KN852 isolated from deep sea.</title>
        <authorList>
            <person name="Zhang D.-C."/>
        </authorList>
    </citation>
    <scope>NUCLEOTIDE SEQUENCE [LARGE SCALE GENOMIC DNA]</scope>
    <source>
        <strain evidence="5 6">KN852</strain>
    </source>
</reference>
<comment type="caution">
    <text evidence="5">The sequence shown here is derived from an EMBL/GenBank/DDBJ whole genome shotgun (WGS) entry which is preliminary data.</text>
</comment>
<dbReference type="PANTHER" id="PTHR30524:SF0">
    <property type="entry name" value="ALTRONATE OXIDOREDUCTASE-RELATED"/>
    <property type="match status" value="1"/>
</dbReference>
<dbReference type="AlphaFoldDB" id="A0A848J2X9"/>
<dbReference type="Gene3D" id="3.40.50.720">
    <property type="entry name" value="NAD(P)-binding Rossmann-like Domain"/>
    <property type="match status" value="1"/>
</dbReference>
<gene>
    <name evidence="5" type="ORF">HH304_14870</name>
</gene>
<keyword evidence="1" id="KW-0560">Oxidoreductase</keyword>
<dbReference type="InterPro" id="IPR008927">
    <property type="entry name" value="6-PGluconate_DH-like_C_sf"/>
</dbReference>
<dbReference type="GO" id="GO:0005829">
    <property type="term" value="C:cytosol"/>
    <property type="evidence" value="ECO:0007669"/>
    <property type="project" value="TreeGrafter"/>
</dbReference>
<dbReference type="RefSeq" id="WP_169683036.1">
    <property type="nucleotide sequence ID" value="NZ_JABBNU010000009.1"/>
</dbReference>
<dbReference type="SUPFAM" id="SSF48179">
    <property type="entry name" value="6-phosphogluconate dehydrogenase C-terminal domain-like"/>
    <property type="match status" value="1"/>
</dbReference>
<dbReference type="InterPro" id="IPR023027">
    <property type="entry name" value="Mannitol_DH_CS"/>
</dbReference>
<dbReference type="EMBL" id="JABBNU010000009">
    <property type="protein sequence ID" value="NMM49688.1"/>
    <property type="molecule type" value="Genomic_DNA"/>
</dbReference>
<feature type="domain" description="Mannitol dehydrogenase N-terminal" evidence="3">
    <location>
        <begin position="18"/>
        <end position="255"/>
    </location>
</feature>
<dbReference type="InterPro" id="IPR013131">
    <property type="entry name" value="Mannitol_DH_N"/>
</dbReference>
<evidence type="ECO:0000259" key="3">
    <source>
        <dbReference type="Pfam" id="PF01232"/>
    </source>
</evidence>
<dbReference type="GO" id="GO:0019592">
    <property type="term" value="P:mannitol catabolic process"/>
    <property type="evidence" value="ECO:0007669"/>
    <property type="project" value="TreeGrafter"/>
</dbReference>
<evidence type="ECO:0000313" key="6">
    <source>
        <dbReference type="Proteomes" id="UP000559010"/>
    </source>
</evidence>
<evidence type="ECO:0000256" key="2">
    <source>
        <dbReference type="ARBA" id="ARBA00023027"/>
    </source>
</evidence>
<dbReference type="Pfam" id="PF08125">
    <property type="entry name" value="Mannitol_dh_C"/>
    <property type="match status" value="1"/>
</dbReference>
<name>A0A848J2X9_9BACT</name>
<keyword evidence="6" id="KW-1185">Reference proteome</keyword>
<dbReference type="GO" id="GO:0019698">
    <property type="term" value="P:D-galacturonate catabolic process"/>
    <property type="evidence" value="ECO:0007669"/>
    <property type="project" value="TreeGrafter"/>
</dbReference>
<dbReference type="PROSITE" id="PS00974">
    <property type="entry name" value="MANNITOL_DHGENASE"/>
    <property type="match status" value="1"/>
</dbReference>
<proteinExistence type="predicted"/>
<dbReference type="SUPFAM" id="SSF51735">
    <property type="entry name" value="NAD(P)-binding Rossmann-fold domains"/>
    <property type="match status" value="1"/>
</dbReference>